<organism evidence="2 3">
    <name type="scientific">Ditylenchus destructor</name>
    <dbReference type="NCBI Taxonomy" id="166010"/>
    <lineage>
        <taxon>Eukaryota</taxon>
        <taxon>Metazoa</taxon>
        <taxon>Ecdysozoa</taxon>
        <taxon>Nematoda</taxon>
        <taxon>Chromadorea</taxon>
        <taxon>Rhabditida</taxon>
        <taxon>Tylenchina</taxon>
        <taxon>Tylenchomorpha</taxon>
        <taxon>Sphaerularioidea</taxon>
        <taxon>Anguinidae</taxon>
        <taxon>Anguininae</taxon>
        <taxon>Ditylenchus</taxon>
    </lineage>
</organism>
<comment type="caution">
    <text evidence="2">The sequence shown here is derived from an EMBL/GenBank/DDBJ whole genome shotgun (WGS) entry which is preliminary data.</text>
</comment>
<evidence type="ECO:0000313" key="2">
    <source>
        <dbReference type="EMBL" id="KAI1709769.1"/>
    </source>
</evidence>
<dbReference type="Proteomes" id="UP001201812">
    <property type="component" value="Unassembled WGS sequence"/>
</dbReference>
<evidence type="ECO:0000256" key="1">
    <source>
        <dbReference type="SAM" id="Phobius"/>
    </source>
</evidence>
<dbReference type="EMBL" id="JAKKPZ010000029">
    <property type="protein sequence ID" value="KAI1709769.1"/>
    <property type="molecule type" value="Genomic_DNA"/>
</dbReference>
<keyword evidence="1" id="KW-0472">Membrane</keyword>
<dbReference type="Pfam" id="PF10318">
    <property type="entry name" value="7TM_GPCR_Srh"/>
    <property type="match status" value="1"/>
</dbReference>
<gene>
    <name evidence="2" type="ORF">DdX_11162</name>
</gene>
<sequence length="181" mass="20480">MNTLPYCSTATGAFLAQPKERRMIAYVMLWTTTSAASIFIVIWCEKMIAKNFSQLGDVSHATKRMHSEFQRALLAMAICPLFTTSIPVFYFMTTIAFQLCPWRVSAIMTICLSSISLFNPLTTIICFRCYRRAAARFLTFGRYNKDSVKSLTNVTAATSEYMPLLVNLCYFIFCETVGIEG</sequence>
<dbReference type="PANTHER" id="PTHR22943">
    <property type="entry name" value="7-TRANSMEMBRANE DOMAIN RECEPTOR C.ELEGANS"/>
    <property type="match status" value="1"/>
</dbReference>
<evidence type="ECO:0000313" key="3">
    <source>
        <dbReference type="Proteomes" id="UP001201812"/>
    </source>
</evidence>
<protein>
    <submittedName>
        <fullName evidence="2">Serpentine type 7TM GPCR chemoreceptor srh domain-containing protein</fullName>
    </submittedName>
</protein>
<name>A0AAD4MYS5_9BILA</name>
<proteinExistence type="predicted"/>
<dbReference type="AlphaFoldDB" id="A0AAD4MYS5"/>
<dbReference type="PANTHER" id="PTHR22943:SF248">
    <property type="entry name" value="SEVEN TM RECEPTOR"/>
    <property type="match status" value="1"/>
</dbReference>
<keyword evidence="1" id="KW-1133">Transmembrane helix</keyword>
<keyword evidence="3" id="KW-1185">Reference proteome</keyword>
<reference evidence="2" key="1">
    <citation type="submission" date="2022-01" db="EMBL/GenBank/DDBJ databases">
        <title>Genome Sequence Resource for Two Populations of Ditylenchus destructor, the Migratory Endoparasitic Phytonematode.</title>
        <authorList>
            <person name="Zhang H."/>
            <person name="Lin R."/>
            <person name="Xie B."/>
        </authorList>
    </citation>
    <scope>NUCLEOTIDE SEQUENCE</scope>
    <source>
        <strain evidence="2">BazhouSP</strain>
    </source>
</reference>
<accession>A0AAD4MYS5</accession>
<dbReference type="InterPro" id="IPR019422">
    <property type="entry name" value="7TM_GPCR_serpentine_rcpt_Srh"/>
</dbReference>
<keyword evidence="1" id="KW-0812">Transmembrane</keyword>
<feature type="transmembrane region" description="Helical" evidence="1">
    <location>
        <begin position="72"/>
        <end position="92"/>
    </location>
</feature>
<feature type="transmembrane region" description="Helical" evidence="1">
    <location>
        <begin position="104"/>
        <end position="127"/>
    </location>
</feature>
<feature type="transmembrane region" description="Helical" evidence="1">
    <location>
        <begin position="23"/>
        <end position="44"/>
    </location>
</feature>